<dbReference type="PROSITE" id="PS00211">
    <property type="entry name" value="ABC_TRANSPORTER_1"/>
    <property type="match status" value="1"/>
</dbReference>
<dbReference type="InterPro" id="IPR003593">
    <property type="entry name" value="AAA+_ATPase"/>
</dbReference>
<evidence type="ECO:0000256" key="9">
    <source>
        <dbReference type="SAM" id="MobiDB-lite"/>
    </source>
</evidence>
<dbReference type="Gene3D" id="3.40.50.300">
    <property type="entry name" value="P-loop containing nucleotide triphosphate hydrolases"/>
    <property type="match status" value="1"/>
</dbReference>
<evidence type="ECO:0000259" key="11">
    <source>
        <dbReference type="PROSITE" id="PS50893"/>
    </source>
</evidence>
<dbReference type="FunFam" id="3.40.50.300:FF:001305">
    <property type="entry name" value="ABCG transporter ABC superfamily"/>
    <property type="match status" value="1"/>
</dbReference>
<dbReference type="SUPFAM" id="SSF52540">
    <property type="entry name" value="P-loop containing nucleoside triphosphate hydrolases"/>
    <property type="match status" value="1"/>
</dbReference>
<dbReference type="Pfam" id="PF00005">
    <property type="entry name" value="ABC_tran"/>
    <property type="match status" value="1"/>
</dbReference>
<dbReference type="InterPro" id="IPR027417">
    <property type="entry name" value="P-loop_NTPase"/>
</dbReference>
<dbReference type="SMART" id="SM00382">
    <property type="entry name" value="AAA"/>
    <property type="match status" value="1"/>
</dbReference>
<feature type="domain" description="ABC transporter" evidence="11">
    <location>
        <begin position="126"/>
        <end position="382"/>
    </location>
</feature>
<keyword evidence="5" id="KW-0547">Nucleotide-binding</keyword>
<organism evidence="12 13">
    <name type="scientific">Monilinia vaccinii-corymbosi</name>
    <dbReference type="NCBI Taxonomy" id="61207"/>
    <lineage>
        <taxon>Eukaryota</taxon>
        <taxon>Fungi</taxon>
        <taxon>Dikarya</taxon>
        <taxon>Ascomycota</taxon>
        <taxon>Pezizomycotina</taxon>
        <taxon>Leotiomycetes</taxon>
        <taxon>Helotiales</taxon>
        <taxon>Sclerotiniaceae</taxon>
        <taxon>Monilinia</taxon>
    </lineage>
</organism>
<protein>
    <recommendedName>
        <fullName evidence="11">ABC transporter domain-containing protein</fullName>
    </recommendedName>
</protein>
<evidence type="ECO:0000256" key="4">
    <source>
        <dbReference type="ARBA" id="ARBA00022692"/>
    </source>
</evidence>
<keyword evidence="7 10" id="KW-1133">Transmembrane helix</keyword>
<gene>
    <name evidence="12" type="ORF">DSL72_007415</name>
</gene>
<dbReference type="Pfam" id="PF01061">
    <property type="entry name" value="ABC2_membrane"/>
    <property type="match status" value="1"/>
</dbReference>
<evidence type="ECO:0000256" key="3">
    <source>
        <dbReference type="ARBA" id="ARBA00022448"/>
    </source>
</evidence>
<dbReference type="PANTHER" id="PTHR48042">
    <property type="entry name" value="ABC TRANSPORTER G FAMILY MEMBER 11"/>
    <property type="match status" value="1"/>
</dbReference>
<dbReference type="GO" id="GO:0005524">
    <property type="term" value="F:ATP binding"/>
    <property type="evidence" value="ECO:0007669"/>
    <property type="project" value="UniProtKB-KW"/>
</dbReference>
<feature type="transmembrane region" description="Helical" evidence="10">
    <location>
        <begin position="706"/>
        <end position="727"/>
    </location>
</feature>
<dbReference type="OrthoDB" id="66620at2759"/>
<dbReference type="Proteomes" id="UP000672032">
    <property type="component" value="Chromosome 6"/>
</dbReference>
<proteinExistence type="inferred from homology"/>
<evidence type="ECO:0000256" key="5">
    <source>
        <dbReference type="ARBA" id="ARBA00022741"/>
    </source>
</evidence>
<feature type="transmembrane region" description="Helical" evidence="10">
    <location>
        <begin position="609"/>
        <end position="631"/>
    </location>
</feature>
<sequence length="729" mass="81425">MLKHGFESSSRSKTKFRDTGPSTSSFDLPDRRDLQKENRFRQGLELSTKTQEFRISTLENTEAFEIRILCERLVEDSIGLSRTMTDTKTSTPSQVSGKAEQDYDTMEHRTPSMTDVEKSPVDDAHLNNTSVLNFIWKGVTVIVKDNKTKEPKAILDDVSGVVEAGEICALMGPSGCGKTTLLNVLAHRDAAAKATVTGESLINGSNPSKKTFREISSYVEQDDALIGSLTVQETLSFAARLAHTSSLTKTERKRRIDGLLESFGLRNQAHTIIGTPIRKGISGGQKRRVSVASQLITGPKLLFLDEPTSGLDSAASWEVMSFVKEVAKRNNLIVIASIHQPSTSTFQLFDKLLLLSGGKSHYFGPVSEVNQHFESIGYTIPLHMNASEYLLDLMNTDFAANQAQAQTRLLQIGESWQMSSTCRQMRDKIEHTLQNIKPLPVTDSSRGGFSNILMTLVHRAFIKSYRDLVAYGIRIAMYMGLAIMMGTVWLRLKTEQSDIQPFINAIFFGSAFMSFMAVAYVPSFLEDRSTFIKERANGLYGPIAFMLSNFIIGLPYLFLIACLFSVTTYFLNNFRPSATAFFTWIMWLFLDLLAAESLVVLISSLFPSFVISLALTAFANGLWMSVGGFLVPPQTLNVFWRYVFHYIDYQTYVFQGMMVNEFSERNYSCGSSCQCMYITDLAPECKISGKGVLDQYGYKTGKTGEWVGILIAIIVVYRILGLGATYFRR</sequence>
<dbReference type="PANTHER" id="PTHR48042:SF11">
    <property type="entry name" value="ABC TRANSPORTER G FAMILY MEMBER 11"/>
    <property type="match status" value="1"/>
</dbReference>
<keyword evidence="4 10" id="KW-0812">Transmembrane</keyword>
<evidence type="ECO:0000256" key="6">
    <source>
        <dbReference type="ARBA" id="ARBA00022840"/>
    </source>
</evidence>
<keyword evidence="6" id="KW-0067">ATP-binding</keyword>
<dbReference type="PROSITE" id="PS50893">
    <property type="entry name" value="ABC_TRANSPORTER_2"/>
    <property type="match status" value="1"/>
</dbReference>
<keyword evidence="8 10" id="KW-0472">Membrane</keyword>
<dbReference type="GO" id="GO:0140359">
    <property type="term" value="F:ABC-type transporter activity"/>
    <property type="evidence" value="ECO:0007669"/>
    <property type="project" value="InterPro"/>
</dbReference>
<evidence type="ECO:0000256" key="1">
    <source>
        <dbReference type="ARBA" id="ARBA00004141"/>
    </source>
</evidence>
<dbReference type="GO" id="GO:0016020">
    <property type="term" value="C:membrane"/>
    <property type="evidence" value="ECO:0007669"/>
    <property type="project" value="UniProtKB-SubCell"/>
</dbReference>
<keyword evidence="13" id="KW-1185">Reference proteome</keyword>
<name>A0A8A3PMY5_9HELO</name>
<dbReference type="AlphaFoldDB" id="A0A8A3PMY5"/>
<feature type="region of interest" description="Disordered" evidence="9">
    <location>
        <begin position="84"/>
        <end position="105"/>
    </location>
</feature>
<dbReference type="InterPro" id="IPR003439">
    <property type="entry name" value="ABC_transporter-like_ATP-bd"/>
</dbReference>
<feature type="transmembrane region" description="Helical" evidence="10">
    <location>
        <begin position="502"/>
        <end position="522"/>
    </location>
</feature>
<evidence type="ECO:0000256" key="2">
    <source>
        <dbReference type="ARBA" id="ARBA00005814"/>
    </source>
</evidence>
<evidence type="ECO:0000256" key="8">
    <source>
        <dbReference type="ARBA" id="ARBA00023136"/>
    </source>
</evidence>
<evidence type="ECO:0000256" key="10">
    <source>
        <dbReference type="SAM" id="Phobius"/>
    </source>
</evidence>
<reference evidence="12" key="1">
    <citation type="submission" date="2020-10" db="EMBL/GenBank/DDBJ databases">
        <title>Genome Sequence of Monilinia vaccinii-corymbosi Sheds Light on Mummy Berry Disease Infection of Blueberry and Mating Type.</title>
        <authorList>
            <person name="Yow A.G."/>
            <person name="Zhang Y."/>
            <person name="Bansal K."/>
            <person name="Eacker S.M."/>
            <person name="Sullivan S."/>
            <person name="Liachko I."/>
            <person name="Cubeta M.A."/>
            <person name="Rollins J.A."/>
            <person name="Ashrafi H."/>
        </authorList>
    </citation>
    <scope>NUCLEOTIDE SEQUENCE</scope>
    <source>
        <strain evidence="12">RL-1</strain>
    </source>
</reference>
<feature type="compositionally biased region" description="Polar residues" evidence="9">
    <location>
        <begin position="84"/>
        <end position="96"/>
    </location>
</feature>
<dbReference type="InterPro" id="IPR043926">
    <property type="entry name" value="ABCG_dom"/>
</dbReference>
<evidence type="ECO:0000256" key="7">
    <source>
        <dbReference type="ARBA" id="ARBA00022989"/>
    </source>
</evidence>
<evidence type="ECO:0000313" key="12">
    <source>
        <dbReference type="EMBL" id="QSZ36289.1"/>
    </source>
</evidence>
<evidence type="ECO:0000313" key="13">
    <source>
        <dbReference type="Proteomes" id="UP000672032"/>
    </source>
</evidence>
<dbReference type="EMBL" id="CP063410">
    <property type="protein sequence ID" value="QSZ36289.1"/>
    <property type="molecule type" value="Genomic_DNA"/>
</dbReference>
<feature type="transmembrane region" description="Helical" evidence="10">
    <location>
        <begin position="581"/>
        <end position="602"/>
    </location>
</feature>
<feature type="transmembrane region" description="Helical" evidence="10">
    <location>
        <begin position="468"/>
        <end position="490"/>
    </location>
</feature>
<dbReference type="InterPro" id="IPR052215">
    <property type="entry name" value="Plant_ABCG"/>
</dbReference>
<dbReference type="Pfam" id="PF19055">
    <property type="entry name" value="ABC2_membrane_7"/>
    <property type="match status" value="1"/>
</dbReference>
<dbReference type="InterPro" id="IPR017871">
    <property type="entry name" value="ABC_transporter-like_CS"/>
</dbReference>
<feature type="region of interest" description="Disordered" evidence="9">
    <location>
        <begin position="1"/>
        <end position="34"/>
    </location>
</feature>
<comment type="subcellular location">
    <subcellularLocation>
        <location evidence="1">Membrane</location>
        <topology evidence="1">Multi-pass membrane protein</topology>
    </subcellularLocation>
</comment>
<accession>A0A8A3PMY5</accession>
<dbReference type="InterPro" id="IPR013525">
    <property type="entry name" value="ABC2_TM"/>
</dbReference>
<dbReference type="GO" id="GO:0016887">
    <property type="term" value="F:ATP hydrolysis activity"/>
    <property type="evidence" value="ECO:0007669"/>
    <property type="project" value="InterPro"/>
</dbReference>
<keyword evidence="3" id="KW-0813">Transport</keyword>
<comment type="similarity">
    <text evidence="2">Belongs to the ABC transporter superfamily. ABCG family. Eye pigment precursor importer (TC 3.A.1.204) subfamily.</text>
</comment>
<feature type="transmembrane region" description="Helical" evidence="10">
    <location>
        <begin position="543"/>
        <end position="569"/>
    </location>
</feature>